<organism evidence="3 4">
    <name type="scientific">Candidatus Avipropionibacterium avicola</name>
    <dbReference type="NCBI Taxonomy" id="2840701"/>
    <lineage>
        <taxon>Bacteria</taxon>
        <taxon>Bacillati</taxon>
        <taxon>Actinomycetota</taxon>
        <taxon>Actinomycetes</taxon>
        <taxon>Propionibacteriales</taxon>
        <taxon>Propionibacteriaceae</taxon>
        <taxon>Propionibacteriaceae incertae sedis</taxon>
        <taxon>Candidatus Avipropionibacterium</taxon>
    </lineage>
</organism>
<reference evidence="3" key="2">
    <citation type="journal article" date="2021" name="PeerJ">
        <title>Extensive microbial diversity within the chicken gut microbiome revealed by metagenomics and culture.</title>
        <authorList>
            <person name="Gilroy R."/>
            <person name="Ravi A."/>
            <person name="Getino M."/>
            <person name="Pursley I."/>
            <person name="Horton D.L."/>
            <person name="Alikhan N.F."/>
            <person name="Baker D."/>
            <person name="Gharbi K."/>
            <person name="Hall N."/>
            <person name="Watson M."/>
            <person name="Adriaenssens E.M."/>
            <person name="Foster-Nyarko E."/>
            <person name="Jarju S."/>
            <person name="Secka A."/>
            <person name="Antonio M."/>
            <person name="Oren A."/>
            <person name="Chaudhuri R.R."/>
            <person name="La Ragione R."/>
            <person name="Hildebrand F."/>
            <person name="Pallen M.J."/>
        </authorList>
    </citation>
    <scope>NUCLEOTIDE SEQUENCE</scope>
    <source>
        <strain evidence="3">ChiGjej1B1-24693</strain>
    </source>
</reference>
<dbReference type="InterPro" id="IPR026870">
    <property type="entry name" value="Zinc_ribbon_dom"/>
</dbReference>
<dbReference type="InterPro" id="IPR000253">
    <property type="entry name" value="FHA_dom"/>
</dbReference>
<dbReference type="Gene3D" id="2.60.200.20">
    <property type="match status" value="1"/>
</dbReference>
<evidence type="ECO:0000256" key="1">
    <source>
        <dbReference type="ARBA" id="ARBA00022553"/>
    </source>
</evidence>
<reference evidence="3" key="1">
    <citation type="submission" date="2020-10" db="EMBL/GenBank/DDBJ databases">
        <authorList>
            <person name="Gilroy R."/>
        </authorList>
    </citation>
    <scope>NUCLEOTIDE SEQUENCE</scope>
    <source>
        <strain evidence="3">ChiGjej1B1-24693</strain>
    </source>
</reference>
<evidence type="ECO:0000313" key="3">
    <source>
        <dbReference type="EMBL" id="HIT74566.1"/>
    </source>
</evidence>
<evidence type="ECO:0000313" key="4">
    <source>
        <dbReference type="Proteomes" id="UP000886842"/>
    </source>
</evidence>
<feature type="non-terminal residue" evidence="3">
    <location>
        <position position="138"/>
    </location>
</feature>
<gene>
    <name evidence="3" type="ORF">IAA98_03185</name>
</gene>
<evidence type="ECO:0000259" key="2">
    <source>
        <dbReference type="PROSITE" id="PS50006"/>
    </source>
</evidence>
<comment type="caution">
    <text evidence="3">The sequence shown here is derived from an EMBL/GenBank/DDBJ whole genome shotgun (WGS) entry which is preliminary data.</text>
</comment>
<name>A0A9D1KLM2_9ACTN</name>
<dbReference type="Pfam" id="PF13240">
    <property type="entry name" value="Zn_Ribbon_1"/>
    <property type="match status" value="1"/>
</dbReference>
<dbReference type="AlphaFoldDB" id="A0A9D1KLM2"/>
<dbReference type="SUPFAM" id="SSF49879">
    <property type="entry name" value="SMAD/FHA domain"/>
    <property type="match status" value="1"/>
</dbReference>
<dbReference type="Pfam" id="PF00498">
    <property type="entry name" value="FHA"/>
    <property type="match status" value="1"/>
</dbReference>
<proteinExistence type="predicted"/>
<dbReference type="InterPro" id="IPR008984">
    <property type="entry name" value="SMAD_FHA_dom_sf"/>
</dbReference>
<dbReference type="EMBL" id="DVLP01000088">
    <property type="protein sequence ID" value="HIT74566.1"/>
    <property type="molecule type" value="Genomic_DNA"/>
</dbReference>
<sequence length="138" mass="14690">MPYCTHCGHQNPDGSNFCARCGEAMTTVTSPATAPQPAVETTQPSNLDSTQVIRTIPDDPRSALTGDEESAVDALPSGSALLVLHPGTPRSERFLVAADLVTVGRHPATDIFLDDITVSRKHAVFTRRDGTFSVEDQG</sequence>
<dbReference type="PROSITE" id="PS50006">
    <property type="entry name" value="FHA_DOMAIN"/>
    <property type="match status" value="1"/>
</dbReference>
<feature type="domain" description="FHA" evidence="2">
    <location>
        <begin position="101"/>
        <end position="138"/>
    </location>
</feature>
<accession>A0A9D1KLM2</accession>
<dbReference type="Proteomes" id="UP000886842">
    <property type="component" value="Unassembled WGS sequence"/>
</dbReference>
<keyword evidence="1" id="KW-0597">Phosphoprotein</keyword>
<protein>
    <submittedName>
        <fullName evidence="3">Zinc-ribbon domain-containing protein</fullName>
    </submittedName>
</protein>